<comment type="catalytic activity">
    <reaction evidence="1">
        <text>a 1,2-diacyl-sn-glycero-3-phosphocholine + H2O = a 2-acyl-sn-glycero-3-phosphocholine + a fatty acid + H(+)</text>
        <dbReference type="Rhea" id="RHEA:18689"/>
        <dbReference type="ChEBI" id="CHEBI:15377"/>
        <dbReference type="ChEBI" id="CHEBI:15378"/>
        <dbReference type="ChEBI" id="CHEBI:28868"/>
        <dbReference type="ChEBI" id="CHEBI:57643"/>
        <dbReference type="ChEBI" id="CHEBI:57875"/>
        <dbReference type="EC" id="3.1.1.32"/>
    </reaction>
</comment>
<keyword evidence="7" id="KW-1015">Disulfide bond</keyword>
<name>A0A6H5ISQ1_9HYME</name>
<evidence type="ECO:0000256" key="1">
    <source>
        <dbReference type="ARBA" id="ARBA00000111"/>
    </source>
</evidence>
<dbReference type="InterPro" id="IPR000734">
    <property type="entry name" value="TAG_lipase"/>
</dbReference>
<dbReference type="AlphaFoldDB" id="A0A6H5ISQ1"/>
<proteinExistence type="inferred from homology"/>
<protein>
    <recommendedName>
        <fullName evidence="4">phospholipase A1</fullName>
        <ecNumber evidence="4">3.1.1.32</ecNumber>
    </recommendedName>
</protein>
<sequence length="462" mass="51790">MSSSSSSPNGATLVIGIVSLLPFISCCLANPLDYNTKSPDYTVVDSSSPDWQRWSSSSPFRNVQDSIVCLGSPDGWAHYFEQLIWDTTEPSNVQFYFATRRQRNYTMVEFVPVEKQQPEEDINGTMTTTTTTTTTTTSDAATADVPETEEMILANLESSDFDIGRDTYVLVHGFMSNGWEPWLIQMKDALLDYADANVIVTDWQNGSNTWNYISAASSTRVVGETVAKLLSTLKGSSSAESRGKIHVIGHSLGAHISGRAAHVLKKLEANSSEPWLVERITGLDPARQCFNWTDASCKLSREHAPFVDVIHTNGKNSFYLGLGIYRPLGHADFYPNGGRIQPGCEEIDPSFWAFLTLPAAKIKETICNHGRAYRYFTESIVSATRNSNCTFHGYSWDMNLQTSWTCSTLDARRRITCAREWAFTRCWTTRRTIRVFISSPWARSRPFAVSFSRDQKLFSHTV</sequence>
<gene>
    <name evidence="11" type="ORF">TBRA_LOCUS11620</name>
</gene>
<feature type="signal peptide" evidence="9">
    <location>
        <begin position="1"/>
        <end position="29"/>
    </location>
</feature>
<dbReference type="EMBL" id="CADCXV010000983">
    <property type="protein sequence ID" value="CAB0039882.1"/>
    <property type="molecule type" value="Genomic_DNA"/>
</dbReference>
<dbReference type="InterPro" id="IPR013818">
    <property type="entry name" value="Lipase"/>
</dbReference>
<evidence type="ECO:0000256" key="9">
    <source>
        <dbReference type="SAM" id="SignalP"/>
    </source>
</evidence>
<keyword evidence="6" id="KW-0378">Hydrolase</keyword>
<keyword evidence="5" id="KW-0964">Secreted</keyword>
<evidence type="ECO:0000256" key="5">
    <source>
        <dbReference type="ARBA" id="ARBA00022525"/>
    </source>
</evidence>
<accession>A0A6H5ISQ1</accession>
<keyword evidence="12" id="KW-1185">Reference proteome</keyword>
<organism evidence="11 12">
    <name type="scientific">Trichogramma brassicae</name>
    <dbReference type="NCBI Taxonomy" id="86971"/>
    <lineage>
        <taxon>Eukaryota</taxon>
        <taxon>Metazoa</taxon>
        <taxon>Ecdysozoa</taxon>
        <taxon>Arthropoda</taxon>
        <taxon>Hexapoda</taxon>
        <taxon>Insecta</taxon>
        <taxon>Pterygota</taxon>
        <taxon>Neoptera</taxon>
        <taxon>Endopterygota</taxon>
        <taxon>Hymenoptera</taxon>
        <taxon>Apocrita</taxon>
        <taxon>Proctotrupomorpha</taxon>
        <taxon>Chalcidoidea</taxon>
        <taxon>Trichogrammatidae</taxon>
        <taxon>Trichogramma</taxon>
    </lineage>
</organism>
<dbReference type="Gene3D" id="3.40.50.1820">
    <property type="entry name" value="alpha/beta hydrolase"/>
    <property type="match status" value="1"/>
</dbReference>
<dbReference type="OrthoDB" id="199913at2759"/>
<evidence type="ECO:0000256" key="2">
    <source>
        <dbReference type="ARBA" id="ARBA00004613"/>
    </source>
</evidence>
<feature type="domain" description="Lipase" evidence="10">
    <location>
        <begin position="154"/>
        <end position="394"/>
    </location>
</feature>
<dbReference type="GO" id="GO:0016042">
    <property type="term" value="P:lipid catabolic process"/>
    <property type="evidence" value="ECO:0007669"/>
    <property type="project" value="TreeGrafter"/>
</dbReference>
<feature type="chain" id="PRO_5026284404" description="phospholipase A1" evidence="9">
    <location>
        <begin position="30"/>
        <end position="462"/>
    </location>
</feature>
<keyword evidence="9" id="KW-0732">Signal</keyword>
<reference evidence="11 12" key="1">
    <citation type="submission" date="2020-02" db="EMBL/GenBank/DDBJ databases">
        <authorList>
            <person name="Ferguson B K."/>
        </authorList>
    </citation>
    <scope>NUCLEOTIDE SEQUENCE [LARGE SCALE GENOMIC DNA]</scope>
</reference>
<evidence type="ECO:0000256" key="8">
    <source>
        <dbReference type="RuleBase" id="RU004262"/>
    </source>
</evidence>
<dbReference type="Pfam" id="PF00151">
    <property type="entry name" value="Lipase"/>
    <property type="match status" value="1"/>
</dbReference>
<evidence type="ECO:0000256" key="3">
    <source>
        <dbReference type="ARBA" id="ARBA00010701"/>
    </source>
</evidence>
<evidence type="ECO:0000313" key="11">
    <source>
        <dbReference type="EMBL" id="CAB0039882.1"/>
    </source>
</evidence>
<dbReference type="SUPFAM" id="SSF53474">
    <property type="entry name" value="alpha/beta-Hydrolases"/>
    <property type="match status" value="1"/>
</dbReference>
<comment type="subcellular location">
    <subcellularLocation>
        <location evidence="2">Secreted</location>
    </subcellularLocation>
</comment>
<dbReference type="PRINTS" id="PR00821">
    <property type="entry name" value="TAGLIPASE"/>
</dbReference>
<dbReference type="GO" id="GO:0008970">
    <property type="term" value="F:phospholipase A1 activity"/>
    <property type="evidence" value="ECO:0007669"/>
    <property type="project" value="UniProtKB-EC"/>
</dbReference>
<dbReference type="PANTHER" id="PTHR11610">
    <property type="entry name" value="LIPASE"/>
    <property type="match status" value="1"/>
</dbReference>
<dbReference type="EC" id="3.1.1.32" evidence="4"/>
<dbReference type="InterPro" id="IPR029058">
    <property type="entry name" value="AB_hydrolase_fold"/>
</dbReference>
<evidence type="ECO:0000256" key="7">
    <source>
        <dbReference type="ARBA" id="ARBA00023157"/>
    </source>
</evidence>
<comment type="similarity">
    <text evidence="3 8">Belongs to the AB hydrolase superfamily. Lipase family.</text>
</comment>
<evidence type="ECO:0000256" key="6">
    <source>
        <dbReference type="ARBA" id="ARBA00022801"/>
    </source>
</evidence>
<dbReference type="Proteomes" id="UP000479190">
    <property type="component" value="Unassembled WGS sequence"/>
</dbReference>
<dbReference type="GO" id="GO:0005615">
    <property type="term" value="C:extracellular space"/>
    <property type="evidence" value="ECO:0007669"/>
    <property type="project" value="TreeGrafter"/>
</dbReference>
<evidence type="ECO:0000259" key="10">
    <source>
        <dbReference type="Pfam" id="PF00151"/>
    </source>
</evidence>
<evidence type="ECO:0000256" key="4">
    <source>
        <dbReference type="ARBA" id="ARBA00013179"/>
    </source>
</evidence>
<evidence type="ECO:0000313" key="12">
    <source>
        <dbReference type="Proteomes" id="UP000479190"/>
    </source>
</evidence>